<accession>A0A6J4USS4</accession>
<keyword evidence="3" id="KW-0645">Protease</keyword>
<dbReference type="InterPro" id="IPR012338">
    <property type="entry name" value="Beta-lactam/transpept-like"/>
</dbReference>
<dbReference type="GO" id="GO:0009002">
    <property type="term" value="F:serine-type D-Ala-D-Ala carboxypeptidase activity"/>
    <property type="evidence" value="ECO:0007669"/>
    <property type="project" value="UniProtKB-EC"/>
</dbReference>
<protein>
    <submittedName>
        <fullName evidence="3">D-alanyl-D-alanine carboxypeptidase</fullName>
        <ecNumber evidence="3">3.4.16.4</ecNumber>
    </submittedName>
</protein>
<dbReference type="InterPro" id="IPR001967">
    <property type="entry name" value="Peptidase_S11_N"/>
</dbReference>
<dbReference type="Pfam" id="PF00768">
    <property type="entry name" value="Peptidase_S11"/>
    <property type="match status" value="1"/>
</dbReference>
<evidence type="ECO:0000313" key="3">
    <source>
        <dbReference type="EMBL" id="CAA9557043.1"/>
    </source>
</evidence>
<evidence type="ECO:0000256" key="1">
    <source>
        <dbReference type="SAM" id="MobiDB-lite"/>
    </source>
</evidence>
<dbReference type="EMBL" id="CADCWE010000225">
    <property type="protein sequence ID" value="CAA9557043.1"/>
    <property type="molecule type" value="Genomic_DNA"/>
</dbReference>
<keyword evidence="3" id="KW-0121">Carboxypeptidase</keyword>
<dbReference type="EC" id="3.4.16.4" evidence="3"/>
<dbReference type="GO" id="GO:0006508">
    <property type="term" value="P:proteolysis"/>
    <property type="evidence" value="ECO:0007669"/>
    <property type="project" value="InterPro"/>
</dbReference>
<sequence>MMLPSGNDAARAIARDLGYQPGDTDQEAVDRFIGRINQRVKDMGLNDTNLVTPDGWGVPGHHSSVYDLAAFMMYALQYPRFVDVFSTRAYETSSGYYVTNTNRMLNWYDGIVGGKTGFDFDAGYCLIEVAERDGNRMISVTLDGVAPDDWYDDNRVLLDYAFAQKAAGNRRQPLSAGVVAFKDPDAAFIAKHAAGGASLGLPAPVVVNQPLPAPAIAATAPARGSDTRTLQLLAALGVAALLIAARVAAAVPHPAATSGPGRRGTRLAIPHLSFPRPNLTVSTPNLRRTSIGKTRLPRRRR</sequence>
<dbReference type="AlphaFoldDB" id="A0A6J4USS4"/>
<dbReference type="PANTHER" id="PTHR21581:SF33">
    <property type="entry name" value="D-ALANYL-D-ALANINE CARBOXYPEPTIDASE DACB"/>
    <property type="match status" value="1"/>
</dbReference>
<organism evidence="3">
    <name type="scientific">uncultured Thermomicrobiales bacterium</name>
    <dbReference type="NCBI Taxonomy" id="1645740"/>
    <lineage>
        <taxon>Bacteria</taxon>
        <taxon>Pseudomonadati</taxon>
        <taxon>Thermomicrobiota</taxon>
        <taxon>Thermomicrobia</taxon>
        <taxon>Thermomicrobiales</taxon>
        <taxon>environmental samples</taxon>
    </lineage>
</organism>
<reference evidence="3" key="1">
    <citation type="submission" date="2020-02" db="EMBL/GenBank/DDBJ databases">
        <authorList>
            <person name="Meier V. D."/>
        </authorList>
    </citation>
    <scope>NUCLEOTIDE SEQUENCE</scope>
    <source>
        <strain evidence="3">AVDCRST_MAG73</strain>
    </source>
</reference>
<dbReference type="SUPFAM" id="SSF56601">
    <property type="entry name" value="beta-lactamase/transpeptidase-like"/>
    <property type="match status" value="1"/>
</dbReference>
<gene>
    <name evidence="3" type="ORF">AVDCRST_MAG73-3384</name>
</gene>
<proteinExistence type="predicted"/>
<keyword evidence="3" id="KW-0378">Hydrolase</keyword>
<feature type="region of interest" description="Disordered" evidence="1">
    <location>
        <begin position="278"/>
        <end position="301"/>
    </location>
</feature>
<dbReference type="PANTHER" id="PTHR21581">
    <property type="entry name" value="D-ALANYL-D-ALANINE CARBOXYPEPTIDASE"/>
    <property type="match status" value="1"/>
</dbReference>
<dbReference type="Gene3D" id="3.40.710.10">
    <property type="entry name" value="DD-peptidase/beta-lactamase superfamily"/>
    <property type="match status" value="1"/>
</dbReference>
<evidence type="ECO:0000259" key="2">
    <source>
        <dbReference type="Pfam" id="PF00768"/>
    </source>
</evidence>
<feature type="domain" description="Peptidase S11 D-alanyl-D-alanine carboxypeptidase A N-terminal" evidence="2">
    <location>
        <begin position="1"/>
        <end position="144"/>
    </location>
</feature>
<feature type="compositionally biased region" description="Polar residues" evidence="1">
    <location>
        <begin position="279"/>
        <end position="292"/>
    </location>
</feature>
<name>A0A6J4USS4_9BACT</name>